<feature type="domain" description="SLH" evidence="2">
    <location>
        <begin position="339"/>
        <end position="402"/>
    </location>
</feature>
<name>A0A2U2N9N0_9BIFI</name>
<evidence type="ECO:0000313" key="4">
    <source>
        <dbReference type="Proteomes" id="UP000245876"/>
    </source>
</evidence>
<feature type="chain" id="PRO_5015415496" description="SLH domain-containing protein" evidence="1">
    <location>
        <begin position="43"/>
        <end position="458"/>
    </location>
</feature>
<keyword evidence="4" id="KW-1185">Reference proteome</keyword>
<feature type="signal peptide" evidence="1">
    <location>
        <begin position="1"/>
        <end position="42"/>
    </location>
</feature>
<dbReference type="InterPro" id="IPR051465">
    <property type="entry name" value="Cell_Envelope_Struct_Comp"/>
</dbReference>
<dbReference type="Pfam" id="PF00395">
    <property type="entry name" value="SLH"/>
    <property type="match status" value="3"/>
</dbReference>
<feature type="domain" description="SLH" evidence="2">
    <location>
        <begin position="275"/>
        <end position="338"/>
    </location>
</feature>
<comment type="caution">
    <text evidence="3">The sequence shown here is derived from an EMBL/GenBank/DDBJ whole genome shotgun (WGS) entry which is preliminary data.</text>
</comment>
<dbReference type="RefSeq" id="WP_109056977.1">
    <property type="nucleotide sequence ID" value="NZ_QFFM01000011.1"/>
</dbReference>
<dbReference type="InterPro" id="IPR001119">
    <property type="entry name" value="SLH_dom"/>
</dbReference>
<dbReference type="Proteomes" id="UP000245876">
    <property type="component" value="Unassembled WGS sequence"/>
</dbReference>
<gene>
    <name evidence="3" type="ORF">DF196_06025</name>
</gene>
<dbReference type="OrthoDB" id="614750at2"/>
<dbReference type="PANTHER" id="PTHR43308">
    <property type="entry name" value="OUTER MEMBRANE PROTEIN ALPHA-RELATED"/>
    <property type="match status" value="1"/>
</dbReference>
<reference evidence="3 4" key="1">
    <citation type="journal article" date="2018" name="Int. J. Syst. Evol. Microbiol.">
        <title>Bifidobacterium callitrichidarum sp. nov. from the faeces of the emperor tamarin (Saguinus imperator).</title>
        <authorList>
            <person name="Modesto M."/>
            <person name="Michelini S."/>
            <person name="Sansosti M.C."/>
            <person name="De Filippo C."/>
            <person name="Cavalieri D."/>
            <person name="Qvirist L."/>
            <person name="Andlid T."/>
            <person name="Spiezio C."/>
            <person name="Sandri C."/>
            <person name="Pascarelli S."/>
            <person name="Sgorbati B."/>
            <person name="Mattarelli P."/>
        </authorList>
    </citation>
    <scope>NUCLEOTIDE SEQUENCE [LARGE SCALE GENOMIC DNA]</scope>
    <source>
        <strain evidence="3 4">TRI 5</strain>
    </source>
</reference>
<sequence length="458" mass="48713">MVTQHSQSAYSLSTTMKRLFAFATTAAMALASGALFANQAVADDPAEAFRANTQLASAVDYYRATAGDYQNVIYTPNIAERPVRTAVNGTSDNLTLDDAGGPYNTDTRYYVTYQYTLQPGKALSVTVSNADDDDISLWRMFTLAVHQSGVPADQADSLIIHDKSNGGVGGDAPVHSFSGGFRWDASHHGQTAVNWIQNGNGGTVNSIYNRICALTGAPQNVGGVYPVYNIPRGSDLETLGVRNSTNSAQTITVSVLPGALDRRSGGNGTWNVRFSEGTFTDVSDSTAHAEDIAWLASTGISTGYNDGSFGVGQPVQRQDMAAFLYRLAGSPSFNPSDKDKARFTDVNDGTSHAKEIWWLASTGISAGYEDGSFGVGKLVQRQDMAAFLHRFAGKFGGPSDAGANLAFTDVNGSTAHAEDIVWLAKAGVSKGYTDGTFGVGKPVQRQDMAAFLHRMNVR</sequence>
<accession>A0A2U2N9N0</accession>
<dbReference type="PROSITE" id="PS51272">
    <property type="entry name" value="SLH"/>
    <property type="match status" value="3"/>
</dbReference>
<organism evidence="3 4">
    <name type="scientific">Bifidobacterium callitrichidarum</name>
    <dbReference type="NCBI Taxonomy" id="2052941"/>
    <lineage>
        <taxon>Bacteria</taxon>
        <taxon>Bacillati</taxon>
        <taxon>Actinomycetota</taxon>
        <taxon>Actinomycetes</taxon>
        <taxon>Bifidobacteriales</taxon>
        <taxon>Bifidobacteriaceae</taxon>
        <taxon>Bifidobacterium</taxon>
    </lineage>
</organism>
<evidence type="ECO:0000256" key="1">
    <source>
        <dbReference type="SAM" id="SignalP"/>
    </source>
</evidence>
<dbReference type="EMBL" id="QFFM01000011">
    <property type="protein sequence ID" value="PWG65901.1"/>
    <property type="molecule type" value="Genomic_DNA"/>
</dbReference>
<keyword evidence="1" id="KW-0732">Signal</keyword>
<evidence type="ECO:0000259" key="2">
    <source>
        <dbReference type="PROSITE" id="PS51272"/>
    </source>
</evidence>
<dbReference type="AlphaFoldDB" id="A0A2U2N9N0"/>
<protein>
    <recommendedName>
        <fullName evidence="2">SLH domain-containing protein</fullName>
    </recommendedName>
</protein>
<feature type="domain" description="SLH" evidence="2">
    <location>
        <begin position="403"/>
        <end position="458"/>
    </location>
</feature>
<proteinExistence type="predicted"/>
<evidence type="ECO:0000313" key="3">
    <source>
        <dbReference type="EMBL" id="PWG65901.1"/>
    </source>
</evidence>